<dbReference type="EMBL" id="GBBI01005073">
    <property type="protein sequence ID" value="JAC13639.1"/>
    <property type="molecule type" value="mRNA"/>
</dbReference>
<accession>A0A023EYI9</accession>
<name>A0A023EYI9_TRIIF</name>
<dbReference type="AlphaFoldDB" id="A0A023EYI9"/>
<protein>
    <submittedName>
        <fullName evidence="1">Uncharacterized protein</fullName>
    </submittedName>
</protein>
<feature type="non-terminal residue" evidence="1">
    <location>
        <position position="1"/>
    </location>
</feature>
<evidence type="ECO:0000313" key="1">
    <source>
        <dbReference type="EMBL" id="JAC13639.1"/>
    </source>
</evidence>
<reference evidence="1" key="1">
    <citation type="journal article" date="2014" name="PLoS Negl. Trop. Dis.">
        <title>An updated insight into the Sialotranscriptome of Triatoma infestans: developmental stage and geographic variations.</title>
        <authorList>
            <person name="Schwarz A."/>
            <person name="Medrano-Mercado N."/>
            <person name="Schaub G.A."/>
            <person name="Struchiner C.J."/>
            <person name="Bargues M.D."/>
            <person name="Levy M.Z."/>
            <person name="Ribeiro J.M."/>
        </authorList>
    </citation>
    <scope>NUCLEOTIDE SEQUENCE</scope>
    <source>
        <strain evidence="1">Chile</strain>
        <tissue evidence="1">Salivary glands</tissue>
    </source>
</reference>
<sequence length="776" mass="90017">INPTNERFGLWLLLENLDDNNLITNVGDLNYTIGEQLLIEKNIHPLTAITEPFCDNIMVIKICDREDCEQQLLENKKTLILKKEMCGAFNSYLRGKFSKFVSARHGVKAKLPFCLRNKNTRTQEIINLIGHEKMENIDKKYKNPVAIPYKVELADVNVEALLNGLPDILKQLQIDDFYLLDLDITQDFAGVFNKKEMCHFLTSNYNFCYQGEYVENSYVIVDNDNTVGIDCLTWMSSNSRVKIYNKFVCQMTSPGVNKAIGTHLVDFINCPDARLKETFSSSLAKEHGITRLEVTIYNHKAGDIVDPLGDCLMVLDNNKHYLQNAPLYSVPIATMWTKLTDCLQNSCCLVFNNVLQYVYWGNRHTRKLTGLQIRLTENQEHREKMINYVLSACSFNYLPVNYIEVRESDSDKNNINIVQKCFIKAGQTFFSQSRTLFSTIPEEIKLANMGLVDTKNVQPQVLRKRTNKNSKLIPHPIKEITPLSSAYVLSAKKRKMELDEIEMKKRKIEYLEKTVSIKEEYKFLLDKEEKIKETEEKLKNYFKQNPWKNLSTSGMYKIYAFTVNNKGKYPYVGVLAEIDGCTDVYYVKGFVKNMFLNIFDQIDELKTEGFVVITCNGLAIVHIPTGKPFAEFKTNGISTYNGHTFAKIEDFKFYSNLWKNGVMEEQQSCHIKDMYQFNTIRMGEITVNVKIGQCGRLEQLEEGSEKVVNALKQIKYRNKIRYILQFENMDTLYISNYWFEKEIQDLRIDLNYKLKIKIDKLKTTPSKNKERSVFCV</sequence>
<proteinExistence type="evidence at transcript level"/>
<organism evidence="1">
    <name type="scientific">Triatoma infestans</name>
    <name type="common">Assassin bug</name>
    <dbReference type="NCBI Taxonomy" id="30076"/>
    <lineage>
        <taxon>Eukaryota</taxon>
        <taxon>Metazoa</taxon>
        <taxon>Ecdysozoa</taxon>
        <taxon>Arthropoda</taxon>
        <taxon>Hexapoda</taxon>
        <taxon>Insecta</taxon>
        <taxon>Pterygota</taxon>
        <taxon>Neoptera</taxon>
        <taxon>Paraneoptera</taxon>
        <taxon>Hemiptera</taxon>
        <taxon>Heteroptera</taxon>
        <taxon>Panheteroptera</taxon>
        <taxon>Cimicomorpha</taxon>
        <taxon>Reduviidae</taxon>
        <taxon>Triatominae</taxon>
        <taxon>Triatoma</taxon>
    </lineage>
</organism>